<keyword evidence="9 17" id="KW-0378">Hydrolase</keyword>
<feature type="domain" description="Aminopeptidase N-like N-terminal" evidence="16">
    <location>
        <begin position="69"/>
        <end position="189"/>
    </location>
</feature>
<dbReference type="InterPro" id="IPR045357">
    <property type="entry name" value="Aminopeptidase_N-like_N"/>
</dbReference>
<keyword evidence="8" id="KW-0479">Metal-binding</keyword>
<evidence type="ECO:0000259" key="15">
    <source>
        <dbReference type="Pfam" id="PF17432"/>
    </source>
</evidence>
<evidence type="ECO:0000256" key="8">
    <source>
        <dbReference type="ARBA" id="ARBA00022723"/>
    </source>
</evidence>
<keyword evidence="6 17" id="KW-0031">Aminopeptidase</keyword>
<feature type="domain" description="Peptidase M1 alanyl aminopeptidase C-terminal" evidence="15">
    <location>
        <begin position="546"/>
        <end position="860"/>
    </location>
</feature>
<comment type="cofactor">
    <cofactor evidence="2">
        <name>Zn(2+)</name>
        <dbReference type="ChEBI" id="CHEBI:29105"/>
    </cofactor>
</comment>
<feature type="domain" description="Peptidase M1 alanyl aminopeptidase Ig-like fold" evidence="14">
    <location>
        <begin position="447"/>
        <end position="540"/>
    </location>
</feature>
<dbReference type="Gene3D" id="1.10.390.10">
    <property type="entry name" value="Neutral Protease Domain 2"/>
    <property type="match status" value="1"/>
</dbReference>
<dbReference type="PANTHER" id="PTHR46322">
    <property type="entry name" value="PUROMYCIN-SENSITIVE AMINOPEPTIDASE"/>
    <property type="match status" value="1"/>
</dbReference>
<reference evidence="18" key="1">
    <citation type="journal article" date="2019" name="Int. J. Syst. Evol. Microbiol.">
        <title>The Global Catalogue of Microorganisms (GCM) 10K type strain sequencing project: providing services to taxonomists for standard genome sequencing and annotation.</title>
        <authorList>
            <consortium name="The Broad Institute Genomics Platform"/>
            <consortium name="The Broad Institute Genome Sequencing Center for Infectious Disease"/>
            <person name="Wu L."/>
            <person name="Ma J."/>
        </authorList>
    </citation>
    <scope>NUCLEOTIDE SEQUENCE [LARGE SCALE GENOMIC DNA]</scope>
    <source>
        <strain evidence="18">KCTC 42644</strain>
    </source>
</reference>
<dbReference type="InterPro" id="IPR012779">
    <property type="entry name" value="Peptidase_M1_pepN"/>
</dbReference>
<dbReference type="Gene3D" id="2.60.40.1840">
    <property type="match status" value="1"/>
</dbReference>
<keyword evidence="11" id="KW-0482">Metalloprotease</keyword>
<evidence type="ECO:0000259" key="14">
    <source>
        <dbReference type="Pfam" id="PF11940"/>
    </source>
</evidence>
<dbReference type="PANTHER" id="PTHR46322:SF1">
    <property type="entry name" value="PUROMYCIN-SENSITIVE AMINOPEPTIDASE"/>
    <property type="match status" value="1"/>
</dbReference>
<evidence type="ECO:0000256" key="11">
    <source>
        <dbReference type="ARBA" id="ARBA00023049"/>
    </source>
</evidence>
<dbReference type="Gene3D" id="1.25.50.10">
    <property type="entry name" value="Peptidase M1, alanyl aminopeptidase, C-terminal domain"/>
    <property type="match status" value="1"/>
</dbReference>
<evidence type="ECO:0000256" key="5">
    <source>
        <dbReference type="ARBA" id="ARBA00015611"/>
    </source>
</evidence>
<dbReference type="EC" id="3.4.11.2" evidence="4 12"/>
<protein>
    <recommendedName>
        <fullName evidence="5 12">Aminopeptidase N</fullName>
        <ecNumber evidence="4 12">3.4.11.2</ecNumber>
    </recommendedName>
</protein>
<feature type="domain" description="Peptidase M1 membrane alanine aminopeptidase" evidence="13">
    <location>
        <begin position="229"/>
        <end position="442"/>
    </location>
</feature>
<evidence type="ECO:0000256" key="1">
    <source>
        <dbReference type="ARBA" id="ARBA00000098"/>
    </source>
</evidence>
<evidence type="ECO:0000313" key="17">
    <source>
        <dbReference type="EMBL" id="MFC3712822.1"/>
    </source>
</evidence>
<dbReference type="Pfam" id="PF17432">
    <property type="entry name" value="DUF3458_C"/>
    <property type="match status" value="1"/>
</dbReference>
<dbReference type="Pfam" id="PF01433">
    <property type="entry name" value="Peptidase_M1"/>
    <property type="match status" value="1"/>
</dbReference>
<dbReference type="PRINTS" id="PR00756">
    <property type="entry name" value="ALADIPTASE"/>
</dbReference>
<accession>A0ABV7XC52</accession>
<dbReference type="InterPro" id="IPR038438">
    <property type="entry name" value="PepN_Ig-like_sf"/>
</dbReference>
<evidence type="ECO:0000259" key="16">
    <source>
        <dbReference type="Pfam" id="PF17900"/>
    </source>
</evidence>
<evidence type="ECO:0000256" key="6">
    <source>
        <dbReference type="ARBA" id="ARBA00022438"/>
    </source>
</evidence>
<evidence type="ECO:0000313" key="18">
    <source>
        <dbReference type="Proteomes" id="UP001595615"/>
    </source>
</evidence>
<sequence length="861" mass="95156">MLDAASTPQVTRLADYRPPAWTVPAIALDFDLDDKATRVTSRLTVERGEGGPLVLDGEGLRLISLSVDGKPLGDGDYSYADDKLTITLNGDSHIVESVVEISPIANTQLMGLYASEGMLCTQCEAEGFRRITFFPDRPDVLSRFTVKMTADKARYPVLLSNGNRVAAGEGKDGRHWAEWEDPFPKPCYLFALVAGDLSALKDEFVTASGRKVELGIWVREADVPRCRHAMDALKSSMRWDEQVYGREYDLDLFNIVAVSDFNFGAMENKGLNIFNSKYILADADTATDLDFDNVAAVVAHEYFHNWTGNRITCRDWFQLSLKEGLTVYRDQEFSADHGSRAVKRIEDVRMLRAVQFQEDSGPLAHPVRPESYMEISNFYTATIYNKGAEVIRMLATLLGADRYRAGCDLYFDRHDGQAVTIEDWVKAHEDANGLDLTQFRRWYAQAGTPRVAVSSRYDAASKSLEIDLAQSTPPTPGQDSKAPFHIPLDVALFGRDSGARLGDPRLIELKDSSATIRLDDVAEPPVLSINRGFSAPIAIDAPQTREELAHLSAHDDDPFARYEALQRLALLTLTDAIRRGDEVADPALVDAVAATLDSGLDPAFIGEAVLLPSEAFIGDQMPTVDPDAIHGVREATRRTLGSQLNDRWWSAYRANRDNRYELNPEAKGRRRLKNVALGYLVADADPKAVSTTFEQFGDADNMTDRLAALGLLTSLEVGEREAALAAFHARYKNDPLVLDKWFATQALSTHPDALDQVIALSRHADFSRTNPNRFRALIGSFGANQPRFHAADGGGYAFLANEVLAVDGLNSQSAARMVQPLTRWRRFGADRAALMRAELERILATPGLSKDVYEVVSKGLA</sequence>
<dbReference type="Proteomes" id="UP001595615">
    <property type="component" value="Unassembled WGS sequence"/>
</dbReference>
<dbReference type="InterPro" id="IPR037144">
    <property type="entry name" value="Peptidase_M1_pepN_C_sf"/>
</dbReference>
<name>A0ABV7XC52_9SPHN</name>
<evidence type="ECO:0000259" key="13">
    <source>
        <dbReference type="Pfam" id="PF01433"/>
    </source>
</evidence>
<comment type="catalytic activity">
    <reaction evidence="1">
        <text>Release of an N-terminal amino acid, Xaa-|-Yaa- from a peptide, amide or arylamide. Xaa is preferably Ala, but may be most amino acids including Pro (slow action). When a terminal hydrophobic residue is followed by a prolyl residue, the two may be released as an intact Xaa-Pro dipeptide.</text>
        <dbReference type="EC" id="3.4.11.2"/>
    </reaction>
</comment>
<evidence type="ECO:0000256" key="12">
    <source>
        <dbReference type="NCBIfam" id="TIGR02414"/>
    </source>
</evidence>
<dbReference type="Pfam" id="PF11940">
    <property type="entry name" value="DUF3458"/>
    <property type="match status" value="1"/>
</dbReference>
<comment type="similarity">
    <text evidence="3">Belongs to the peptidase M1 family.</text>
</comment>
<dbReference type="CDD" id="cd09600">
    <property type="entry name" value="M1_APN"/>
    <property type="match status" value="1"/>
</dbReference>
<dbReference type="InterPro" id="IPR027268">
    <property type="entry name" value="Peptidase_M4/M1_CTD_sf"/>
</dbReference>
<evidence type="ECO:0000256" key="2">
    <source>
        <dbReference type="ARBA" id="ARBA00001947"/>
    </source>
</evidence>
<dbReference type="SUPFAM" id="SSF63737">
    <property type="entry name" value="Leukotriene A4 hydrolase N-terminal domain"/>
    <property type="match status" value="1"/>
</dbReference>
<dbReference type="InterPro" id="IPR035414">
    <property type="entry name" value="Peptidase_M1_pepN_Ig-like"/>
</dbReference>
<gene>
    <name evidence="17" type="primary">pepN</name>
    <name evidence="17" type="ORF">ACFOMD_09590</name>
</gene>
<dbReference type="Pfam" id="PF17900">
    <property type="entry name" value="Peptidase_M1_N"/>
    <property type="match status" value="1"/>
</dbReference>
<evidence type="ECO:0000256" key="3">
    <source>
        <dbReference type="ARBA" id="ARBA00010136"/>
    </source>
</evidence>
<evidence type="ECO:0000256" key="10">
    <source>
        <dbReference type="ARBA" id="ARBA00022833"/>
    </source>
</evidence>
<dbReference type="InterPro" id="IPR001930">
    <property type="entry name" value="Peptidase_M1"/>
</dbReference>
<organism evidence="17 18">
    <name type="scientific">Sphingoaurantiacus capsulatus</name>
    <dbReference type="NCBI Taxonomy" id="1771310"/>
    <lineage>
        <taxon>Bacteria</taxon>
        <taxon>Pseudomonadati</taxon>
        <taxon>Pseudomonadota</taxon>
        <taxon>Alphaproteobacteria</taxon>
        <taxon>Sphingomonadales</taxon>
        <taxon>Sphingosinicellaceae</taxon>
        <taxon>Sphingoaurantiacus</taxon>
    </lineage>
</organism>
<dbReference type="InterPro" id="IPR042097">
    <property type="entry name" value="Aminopeptidase_N-like_N_sf"/>
</dbReference>
<evidence type="ECO:0000256" key="4">
    <source>
        <dbReference type="ARBA" id="ARBA00012564"/>
    </source>
</evidence>
<keyword evidence="18" id="KW-1185">Reference proteome</keyword>
<dbReference type="InterPro" id="IPR014782">
    <property type="entry name" value="Peptidase_M1_dom"/>
</dbReference>
<dbReference type="Gene3D" id="3.30.2010.30">
    <property type="match status" value="1"/>
</dbReference>
<dbReference type="SUPFAM" id="SSF55486">
    <property type="entry name" value="Metalloproteases ('zincins'), catalytic domain"/>
    <property type="match status" value="1"/>
</dbReference>
<keyword evidence="10" id="KW-0862">Zinc</keyword>
<dbReference type="GO" id="GO:0016285">
    <property type="term" value="F:alanyl aminopeptidase activity"/>
    <property type="evidence" value="ECO:0007669"/>
    <property type="project" value="UniProtKB-EC"/>
</dbReference>
<evidence type="ECO:0000256" key="7">
    <source>
        <dbReference type="ARBA" id="ARBA00022670"/>
    </source>
</evidence>
<dbReference type="Gene3D" id="2.60.40.1730">
    <property type="entry name" value="tricorn interacting facor f3 domain"/>
    <property type="match status" value="1"/>
</dbReference>
<proteinExistence type="inferred from homology"/>
<dbReference type="NCBIfam" id="TIGR02414">
    <property type="entry name" value="pepN_proteo"/>
    <property type="match status" value="1"/>
</dbReference>
<dbReference type="InterPro" id="IPR024601">
    <property type="entry name" value="Peptidase_M1_pepN_C"/>
</dbReference>
<comment type="caution">
    <text evidence="17">The sequence shown here is derived from an EMBL/GenBank/DDBJ whole genome shotgun (WGS) entry which is preliminary data.</text>
</comment>
<dbReference type="RefSeq" id="WP_380860461.1">
    <property type="nucleotide sequence ID" value="NZ_JBHRXV010000008.1"/>
</dbReference>
<dbReference type="EMBL" id="JBHRXV010000008">
    <property type="protein sequence ID" value="MFC3712822.1"/>
    <property type="molecule type" value="Genomic_DNA"/>
</dbReference>
<keyword evidence="7" id="KW-0645">Protease</keyword>
<evidence type="ECO:0000256" key="9">
    <source>
        <dbReference type="ARBA" id="ARBA00022801"/>
    </source>
</evidence>